<name>A0A9X9MPI4_BLUGR</name>
<dbReference type="Proteomes" id="UP000324639">
    <property type="component" value="Chromosome Bgt_-09"/>
</dbReference>
<dbReference type="AlphaFoldDB" id="A0A9X9MPI4"/>
<reference evidence="1 2" key="1">
    <citation type="submission" date="2018-08" db="EMBL/GenBank/DDBJ databases">
        <authorList>
            <person name="Muller C M."/>
        </authorList>
    </citation>
    <scope>NUCLEOTIDE SEQUENCE [LARGE SCALE GENOMIC DNA]</scope>
</reference>
<dbReference type="EMBL" id="LR026992">
    <property type="protein sequence ID" value="VDB93958.1"/>
    <property type="molecule type" value="Genomic_DNA"/>
</dbReference>
<organism evidence="1 2">
    <name type="scientific">Blumeria graminis f. sp. tritici</name>
    <dbReference type="NCBI Taxonomy" id="62690"/>
    <lineage>
        <taxon>Eukaryota</taxon>
        <taxon>Fungi</taxon>
        <taxon>Dikarya</taxon>
        <taxon>Ascomycota</taxon>
        <taxon>Pezizomycotina</taxon>
        <taxon>Leotiomycetes</taxon>
        <taxon>Erysiphales</taxon>
        <taxon>Erysiphaceae</taxon>
        <taxon>Blumeria</taxon>
    </lineage>
</organism>
<evidence type="ECO:0000313" key="1">
    <source>
        <dbReference type="EMBL" id="VDB93958.1"/>
    </source>
</evidence>
<accession>A0A9X9MPI4</accession>
<protein>
    <submittedName>
        <fullName evidence="1">Bgt-46</fullName>
    </submittedName>
</protein>
<sequence length="17" mass="1978">MALDLQVIVLFMEKSIK</sequence>
<proteinExistence type="predicted"/>
<gene>
    <name evidence="1" type="ORF">BGT96224V316_LOCUS7548</name>
</gene>
<keyword evidence="2" id="KW-1185">Reference proteome</keyword>
<evidence type="ECO:0000313" key="2">
    <source>
        <dbReference type="Proteomes" id="UP000324639"/>
    </source>
</evidence>